<accession>A0A2S6I665</accession>
<comment type="caution">
    <text evidence="2">The sequence shown here is derived from an EMBL/GenBank/DDBJ whole genome shotgun (WGS) entry which is preliminary data.</text>
</comment>
<dbReference type="Pfam" id="PF13620">
    <property type="entry name" value="CarboxypepD_reg"/>
    <property type="match status" value="1"/>
</dbReference>
<dbReference type="SUPFAM" id="SSF51004">
    <property type="entry name" value="C-terminal (heme d1) domain of cytochrome cd1-nitrite reductase"/>
    <property type="match status" value="1"/>
</dbReference>
<keyword evidence="2" id="KW-0121">Carboxypeptidase</keyword>
<name>A0A2S6I665_9BACT</name>
<dbReference type="InterPro" id="IPR051200">
    <property type="entry name" value="Host-pathogen_enzymatic-act"/>
</dbReference>
<dbReference type="InterPro" id="IPR015943">
    <property type="entry name" value="WD40/YVTN_repeat-like_dom_sf"/>
</dbReference>
<proteinExistence type="predicted"/>
<organism evidence="2 3">
    <name type="scientific">Neolewinella xylanilytica</name>
    <dbReference type="NCBI Taxonomy" id="1514080"/>
    <lineage>
        <taxon>Bacteria</taxon>
        <taxon>Pseudomonadati</taxon>
        <taxon>Bacteroidota</taxon>
        <taxon>Saprospiria</taxon>
        <taxon>Saprospirales</taxon>
        <taxon>Lewinellaceae</taxon>
        <taxon>Neolewinella</taxon>
    </lineage>
</organism>
<keyword evidence="3" id="KW-1185">Reference proteome</keyword>
<protein>
    <submittedName>
        <fullName evidence="2">Carboxypeptidase family protein</fullName>
    </submittedName>
</protein>
<dbReference type="SUPFAM" id="SSF49464">
    <property type="entry name" value="Carboxypeptidase regulatory domain-like"/>
    <property type="match status" value="1"/>
</dbReference>
<dbReference type="InterPro" id="IPR008969">
    <property type="entry name" value="CarboxyPept-like_regulatory"/>
</dbReference>
<sequence length="584" mass="63160">MATKFLTVLTLLFLGLSACEKAELILTGSLEVTVTNSNGAPVAGANVHIESLSRTGTTDSLGRARFIDIPTDRYAVVISHFYHESVDLVITVTDHPVARAVVALPSDPNIPSLHFNHPNLDLPSRLIAGDPLLLNVYANNEARSPLTYTLYSSIQGVVAGGPVEDRIYTEVQGLNIGIHAMTLTVTAESGHQTTNAFSVEVEPVPPAPVLLSAVLTNQGVALTWTATSSFAFRSYTVKRASREGDYPGSIEFYHNPQDTTYLDTDLSFGSDAVYSVVLNLYNDTELTSNTVGIKSSVDRLDLDQPIRELLMDDHRSRLYVTSWGTSDVKVFDSRRMTRIGTIQLPGAPQIMEQSPDGKEVFVGMEGQGTIAVIDPDRLDLVRSLPVYAADPGPDAVTYPIEIAALTGGNIVYTGYGELAGKLVLADTRTGETVAVIDEYPFTVADLVHPPGGDLLYAITDYHVRQFSVTADGLVLVQEMLHGFSSPIRGFVPEDNRYVIVGSEKHDSRDLKRLVSTFDTGLLDLSADGRVGIGNYAIIDAEVDNLIRPFAGIAMLGALNEAAGTSFFVLMDKPTQIFRLPTVPE</sequence>
<dbReference type="EMBL" id="PTJC01000006">
    <property type="protein sequence ID" value="PPK86647.1"/>
    <property type="molecule type" value="Genomic_DNA"/>
</dbReference>
<keyword evidence="1" id="KW-0732">Signal</keyword>
<reference evidence="2 3" key="1">
    <citation type="submission" date="2018-02" db="EMBL/GenBank/DDBJ databases">
        <title>Genomic Encyclopedia of Archaeal and Bacterial Type Strains, Phase II (KMG-II): from individual species to whole genera.</title>
        <authorList>
            <person name="Goeker M."/>
        </authorList>
    </citation>
    <scope>NUCLEOTIDE SEQUENCE [LARGE SCALE GENOMIC DNA]</scope>
    <source>
        <strain evidence="2 3">DSM 29526</strain>
    </source>
</reference>
<feature type="signal peptide" evidence="1">
    <location>
        <begin position="1"/>
        <end position="22"/>
    </location>
</feature>
<dbReference type="SUPFAM" id="SSF49265">
    <property type="entry name" value="Fibronectin type III"/>
    <property type="match status" value="1"/>
</dbReference>
<evidence type="ECO:0000313" key="2">
    <source>
        <dbReference type="EMBL" id="PPK86647.1"/>
    </source>
</evidence>
<keyword evidence="2" id="KW-0645">Protease</keyword>
<evidence type="ECO:0000256" key="1">
    <source>
        <dbReference type="SAM" id="SignalP"/>
    </source>
</evidence>
<dbReference type="InterPro" id="IPR036116">
    <property type="entry name" value="FN3_sf"/>
</dbReference>
<dbReference type="OrthoDB" id="145213at2"/>
<dbReference type="PANTHER" id="PTHR47197">
    <property type="entry name" value="PROTEIN NIRF"/>
    <property type="match status" value="1"/>
</dbReference>
<dbReference type="Gene3D" id="2.60.40.1120">
    <property type="entry name" value="Carboxypeptidase-like, regulatory domain"/>
    <property type="match status" value="1"/>
</dbReference>
<dbReference type="GO" id="GO:0004180">
    <property type="term" value="F:carboxypeptidase activity"/>
    <property type="evidence" value="ECO:0007669"/>
    <property type="project" value="UniProtKB-KW"/>
</dbReference>
<evidence type="ECO:0000313" key="3">
    <source>
        <dbReference type="Proteomes" id="UP000237662"/>
    </source>
</evidence>
<dbReference type="RefSeq" id="WP_104421066.1">
    <property type="nucleotide sequence ID" value="NZ_PTJC01000006.1"/>
</dbReference>
<dbReference type="Gene3D" id="2.60.40.10">
    <property type="entry name" value="Immunoglobulins"/>
    <property type="match status" value="1"/>
</dbReference>
<dbReference type="InterPro" id="IPR011048">
    <property type="entry name" value="Haem_d1_sf"/>
</dbReference>
<feature type="chain" id="PRO_5015715813" evidence="1">
    <location>
        <begin position="23"/>
        <end position="584"/>
    </location>
</feature>
<dbReference type="Proteomes" id="UP000237662">
    <property type="component" value="Unassembled WGS sequence"/>
</dbReference>
<keyword evidence="2" id="KW-0378">Hydrolase</keyword>
<dbReference type="PROSITE" id="PS51257">
    <property type="entry name" value="PROKAR_LIPOPROTEIN"/>
    <property type="match status" value="1"/>
</dbReference>
<dbReference type="Gene3D" id="2.130.10.10">
    <property type="entry name" value="YVTN repeat-like/Quinoprotein amine dehydrogenase"/>
    <property type="match status" value="1"/>
</dbReference>
<gene>
    <name evidence="2" type="ORF">CLV84_3582</name>
</gene>
<dbReference type="PANTHER" id="PTHR47197:SF3">
    <property type="entry name" value="DIHYDRO-HEME D1 DEHYDROGENASE"/>
    <property type="match status" value="1"/>
</dbReference>
<dbReference type="InterPro" id="IPR013783">
    <property type="entry name" value="Ig-like_fold"/>
</dbReference>
<dbReference type="AlphaFoldDB" id="A0A2S6I665"/>